<protein>
    <submittedName>
        <fullName evidence="1">Uncharacterized protein</fullName>
    </submittedName>
</protein>
<dbReference type="AlphaFoldDB" id="A0A485BCH1"/>
<sequence>MFSVMDFHRLLIKVRFPGRHKRTAGLAVYKLIIISIIVKRQEVLMPSKQLVHYS</sequence>
<proteinExistence type="predicted"/>
<reference evidence="1 2" key="1">
    <citation type="submission" date="2019-03" db="EMBL/GenBank/DDBJ databases">
        <authorList>
            <consortium name="Pathogen Informatics"/>
        </authorList>
    </citation>
    <scope>NUCLEOTIDE SEQUENCE [LARGE SCALE GENOMIC DNA]</scope>
    <source>
        <strain evidence="1 2">NCTC12998</strain>
    </source>
</reference>
<organism evidence="1 2">
    <name type="scientific">Raoultella planticola</name>
    <name type="common">Klebsiella planticola</name>
    <dbReference type="NCBI Taxonomy" id="575"/>
    <lineage>
        <taxon>Bacteria</taxon>
        <taxon>Pseudomonadati</taxon>
        <taxon>Pseudomonadota</taxon>
        <taxon>Gammaproteobacteria</taxon>
        <taxon>Enterobacterales</taxon>
        <taxon>Enterobacteriaceae</taxon>
        <taxon>Klebsiella/Raoultella group</taxon>
        <taxon>Raoultella</taxon>
    </lineage>
</organism>
<evidence type="ECO:0000313" key="1">
    <source>
        <dbReference type="EMBL" id="VFS71385.1"/>
    </source>
</evidence>
<dbReference type="EMBL" id="CAADJE010000024">
    <property type="protein sequence ID" value="VFS71385.1"/>
    <property type="molecule type" value="Genomic_DNA"/>
</dbReference>
<name>A0A485BCH1_RAOPL</name>
<dbReference type="Proteomes" id="UP000345637">
    <property type="component" value="Unassembled WGS sequence"/>
</dbReference>
<accession>A0A485BCH1</accession>
<gene>
    <name evidence="1" type="ORF">NCTC12998_04076</name>
</gene>
<evidence type="ECO:0000313" key="2">
    <source>
        <dbReference type="Proteomes" id="UP000345637"/>
    </source>
</evidence>